<evidence type="ECO:0000313" key="9">
    <source>
        <dbReference type="EMBL" id="TJW10737.1"/>
    </source>
</evidence>
<sequence>MAGSARVGGPAGGRGSGNRGGGAAMAAGVMPVMAAVSAGVAGYCAFSLAEARYRRNLHARASLQGRVAGGPLWWVRNGVKPLVSLARWLLRFPAVDAPMAEAVRLAERRGVAAAPESLLSALLAGGLGLGFAASLVAGSPVFAVAAVALAAIFFGNRMNASRDARVAALRQQTPEALRALGVCSKSGLSLSQTMDTLAGDLEQPIARLFEQASRRMKVGAPAQEALAVFSEGGSSAELSFVAVALDVQHQTGGSLSQVLESARESVRDELELRRTLRVQTAQAQLSARIVTCMPFVLVALFSLITEDFMGPFFQSVQGIALLTLALVMQGAGVLAVRGLLRHEEGRP</sequence>
<keyword evidence="10" id="KW-1185">Reference proteome</keyword>
<keyword evidence="2" id="KW-1003">Cell membrane</keyword>
<dbReference type="PANTHER" id="PTHR35007">
    <property type="entry name" value="INTEGRAL MEMBRANE PROTEIN-RELATED"/>
    <property type="match status" value="1"/>
</dbReference>
<feature type="transmembrane region" description="Helical" evidence="7">
    <location>
        <begin position="316"/>
        <end position="340"/>
    </location>
</feature>
<comment type="subcellular location">
    <subcellularLocation>
        <location evidence="1">Cell membrane</location>
        <topology evidence="1">Multi-pass membrane protein</topology>
    </subcellularLocation>
</comment>
<feature type="transmembrane region" description="Helical" evidence="7">
    <location>
        <begin position="118"/>
        <end position="136"/>
    </location>
</feature>
<protein>
    <submittedName>
        <fullName evidence="9">Type II secretion system protein</fullName>
    </submittedName>
</protein>
<feature type="transmembrane region" description="Helical" evidence="7">
    <location>
        <begin position="23"/>
        <end position="46"/>
    </location>
</feature>
<accession>A0A3N0ABQ7</accession>
<gene>
    <name evidence="9" type="ORF">E5982_05535</name>
</gene>
<dbReference type="PANTHER" id="PTHR35007:SF1">
    <property type="entry name" value="PILUS ASSEMBLY PROTEIN"/>
    <property type="match status" value="1"/>
</dbReference>
<evidence type="ECO:0000256" key="2">
    <source>
        <dbReference type="ARBA" id="ARBA00022475"/>
    </source>
</evidence>
<feature type="domain" description="Type II secretion system protein GspF" evidence="8">
    <location>
        <begin position="176"/>
        <end position="301"/>
    </location>
</feature>
<dbReference type="AlphaFoldDB" id="A0A3N0ABQ7"/>
<feature type="transmembrane region" description="Helical" evidence="7">
    <location>
        <begin position="142"/>
        <end position="160"/>
    </location>
</feature>
<feature type="region of interest" description="Disordered" evidence="6">
    <location>
        <begin position="1"/>
        <end position="20"/>
    </location>
</feature>
<keyword evidence="5 7" id="KW-0472">Membrane</keyword>
<dbReference type="InterPro" id="IPR018076">
    <property type="entry name" value="T2SS_GspF_dom"/>
</dbReference>
<keyword evidence="3 7" id="KW-0812">Transmembrane</keyword>
<dbReference type="Pfam" id="PF00482">
    <property type="entry name" value="T2SSF"/>
    <property type="match status" value="1"/>
</dbReference>
<name>A0A3N0ABQ7_9ACTN</name>
<dbReference type="EMBL" id="SSTM01000003">
    <property type="protein sequence ID" value="TJW10737.1"/>
    <property type="molecule type" value="Genomic_DNA"/>
</dbReference>
<evidence type="ECO:0000256" key="4">
    <source>
        <dbReference type="ARBA" id="ARBA00022989"/>
    </source>
</evidence>
<evidence type="ECO:0000256" key="5">
    <source>
        <dbReference type="ARBA" id="ARBA00023136"/>
    </source>
</evidence>
<proteinExistence type="predicted"/>
<dbReference type="Proteomes" id="UP000309454">
    <property type="component" value="Unassembled WGS sequence"/>
</dbReference>
<reference evidence="9 10" key="1">
    <citation type="submission" date="2019-04" db="EMBL/GenBank/DDBJ databases">
        <title>Microbes associate with the intestines of laboratory mice.</title>
        <authorList>
            <person name="Navarre W."/>
            <person name="Wong E."/>
            <person name="Huang K.C."/>
            <person name="Tropini C."/>
            <person name="Ng K."/>
            <person name="Yu B."/>
        </authorList>
    </citation>
    <scope>NUCLEOTIDE SEQUENCE [LARGE SCALE GENOMIC DNA]</scope>
    <source>
        <strain evidence="9 10">NM48_B13</strain>
    </source>
</reference>
<feature type="transmembrane region" description="Helical" evidence="7">
    <location>
        <begin position="285"/>
        <end position="304"/>
    </location>
</feature>
<evidence type="ECO:0000256" key="6">
    <source>
        <dbReference type="SAM" id="MobiDB-lite"/>
    </source>
</evidence>
<dbReference type="Gene3D" id="1.20.81.30">
    <property type="entry name" value="Type II secretion system (T2SS), domain F"/>
    <property type="match status" value="1"/>
</dbReference>
<evidence type="ECO:0000313" key="10">
    <source>
        <dbReference type="Proteomes" id="UP000309454"/>
    </source>
</evidence>
<keyword evidence="4 7" id="KW-1133">Transmembrane helix</keyword>
<evidence type="ECO:0000259" key="8">
    <source>
        <dbReference type="Pfam" id="PF00482"/>
    </source>
</evidence>
<evidence type="ECO:0000256" key="1">
    <source>
        <dbReference type="ARBA" id="ARBA00004651"/>
    </source>
</evidence>
<organism evidence="9 10">
    <name type="scientific">Parvibacter caecicola</name>
    <dbReference type="NCBI Taxonomy" id="747645"/>
    <lineage>
        <taxon>Bacteria</taxon>
        <taxon>Bacillati</taxon>
        <taxon>Actinomycetota</taxon>
        <taxon>Coriobacteriia</taxon>
        <taxon>Coriobacteriales</taxon>
        <taxon>Coriobacteriaceae</taxon>
        <taxon>Parvibacter</taxon>
    </lineage>
</organism>
<evidence type="ECO:0000256" key="7">
    <source>
        <dbReference type="SAM" id="Phobius"/>
    </source>
</evidence>
<dbReference type="GO" id="GO:0005886">
    <property type="term" value="C:plasma membrane"/>
    <property type="evidence" value="ECO:0007669"/>
    <property type="project" value="UniProtKB-SubCell"/>
</dbReference>
<dbReference type="OrthoDB" id="3173358at2"/>
<dbReference type="InterPro" id="IPR042094">
    <property type="entry name" value="T2SS_GspF_sf"/>
</dbReference>
<evidence type="ECO:0000256" key="3">
    <source>
        <dbReference type="ARBA" id="ARBA00022692"/>
    </source>
</evidence>
<comment type="caution">
    <text evidence="9">The sequence shown here is derived from an EMBL/GenBank/DDBJ whole genome shotgun (WGS) entry which is preliminary data.</text>
</comment>
<feature type="compositionally biased region" description="Gly residues" evidence="6">
    <location>
        <begin position="9"/>
        <end position="20"/>
    </location>
</feature>